<organism evidence="2 3">
    <name type="scientific">Lottiidibacillus patelloidae</name>
    <dbReference type="NCBI Taxonomy" id="2670334"/>
    <lineage>
        <taxon>Bacteria</taxon>
        <taxon>Bacillati</taxon>
        <taxon>Bacillota</taxon>
        <taxon>Bacilli</taxon>
        <taxon>Bacillales</taxon>
        <taxon>Bacillaceae</taxon>
        <taxon>Lottiidibacillus</taxon>
    </lineage>
</organism>
<reference evidence="3" key="1">
    <citation type="submission" date="2017-08" db="EMBL/GenBank/DDBJ databases">
        <authorList>
            <person name="Huang Z."/>
        </authorList>
    </citation>
    <scope>NUCLEOTIDE SEQUENCE [LARGE SCALE GENOMIC DNA]</scope>
    <source>
        <strain evidence="3">SA5d-4</strain>
    </source>
</reference>
<dbReference type="InterPro" id="IPR018728">
    <property type="entry name" value="DUF2268"/>
</dbReference>
<evidence type="ECO:0000313" key="2">
    <source>
        <dbReference type="EMBL" id="OZM58251.1"/>
    </source>
</evidence>
<dbReference type="RefSeq" id="WP_094920827.1">
    <property type="nucleotide sequence ID" value="NZ_NPIA01000001.1"/>
</dbReference>
<dbReference type="Proteomes" id="UP000217083">
    <property type="component" value="Unassembled WGS sequence"/>
</dbReference>
<keyword evidence="3" id="KW-1185">Reference proteome</keyword>
<evidence type="ECO:0000259" key="1">
    <source>
        <dbReference type="Pfam" id="PF10026"/>
    </source>
</evidence>
<gene>
    <name evidence="2" type="ORF">CIB95_01375</name>
</gene>
<name>A0A263BWX3_9BACI</name>
<dbReference type="Pfam" id="PF10026">
    <property type="entry name" value="DUF2268"/>
    <property type="match status" value="1"/>
</dbReference>
<sequence length="280" mass="32227">MNIVNTKKWLKDLDNSLENRSIFTSGKTLLHDKLIVPLTDYFPGVNSYEILEYLQSHGLFQTKDSNQISNFITFLTQKKVEKVVAAQLKKLKKEWNGPSVNVFLLPIDEGNTDLLKELGWKCGLGFSDKTFIFLSAKVSLKGLLAVITHEYHHVCRLKHSKKDLPDFSLLDSLLIEGLAEFAVEEYVGAKHLAPWCNRYNKKVLKRFWESTMKNNLNLIGKKNHHSFLYGNESKLPKWIGYSIGYDIVKSIIKQNTHYKTADLLNKKSEELLSLSTYKMK</sequence>
<dbReference type="AlphaFoldDB" id="A0A263BWX3"/>
<evidence type="ECO:0000313" key="3">
    <source>
        <dbReference type="Proteomes" id="UP000217083"/>
    </source>
</evidence>
<comment type="caution">
    <text evidence="2">The sequence shown here is derived from an EMBL/GenBank/DDBJ whole genome shotgun (WGS) entry which is preliminary data.</text>
</comment>
<dbReference type="EMBL" id="NPIA01000001">
    <property type="protein sequence ID" value="OZM58251.1"/>
    <property type="molecule type" value="Genomic_DNA"/>
</dbReference>
<proteinExistence type="predicted"/>
<feature type="domain" description="DUF2268" evidence="1">
    <location>
        <begin position="81"/>
        <end position="272"/>
    </location>
</feature>
<reference evidence="2 3" key="2">
    <citation type="submission" date="2017-09" db="EMBL/GenBank/DDBJ databases">
        <title>Bacillus patelloidae sp. nov., isolated from the intestinal tract of a marine limpet.</title>
        <authorList>
            <person name="Liu R."/>
            <person name="Dong C."/>
            <person name="Shao Z."/>
        </authorList>
    </citation>
    <scope>NUCLEOTIDE SEQUENCE [LARGE SCALE GENOMIC DNA]</scope>
    <source>
        <strain evidence="2 3">SA5d-4</strain>
    </source>
</reference>
<accession>A0A263BWX3</accession>
<protein>
    <recommendedName>
        <fullName evidence="1">DUF2268 domain-containing protein</fullName>
    </recommendedName>
</protein>